<dbReference type="InterPro" id="IPR052035">
    <property type="entry name" value="ZnF_BED_domain_contain"/>
</dbReference>
<dbReference type="InParanoid" id="B0CXG2"/>
<dbReference type="GO" id="GO:0005634">
    <property type="term" value="C:nucleus"/>
    <property type="evidence" value="ECO:0007669"/>
    <property type="project" value="UniProtKB-SubCell"/>
</dbReference>
<dbReference type="STRING" id="486041.B0CXG2"/>
<dbReference type="OrthoDB" id="2677917at2759"/>
<reference evidence="7 8" key="1">
    <citation type="journal article" date="2008" name="Nature">
        <title>The genome of Laccaria bicolor provides insights into mycorrhizal symbiosis.</title>
        <authorList>
            <person name="Martin F."/>
            <person name="Aerts A."/>
            <person name="Ahren D."/>
            <person name="Brun A."/>
            <person name="Danchin E.G.J."/>
            <person name="Duchaussoy F."/>
            <person name="Gibon J."/>
            <person name="Kohler A."/>
            <person name="Lindquist E."/>
            <person name="Pereda V."/>
            <person name="Salamov A."/>
            <person name="Shapiro H.J."/>
            <person name="Wuyts J."/>
            <person name="Blaudez D."/>
            <person name="Buee M."/>
            <person name="Brokstein P."/>
            <person name="Canbaeck B."/>
            <person name="Cohen D."/>
            <person name="Courty P.E."/>
            <person name="Coutinho P.M."/>
            <person name="Delaruelle C."/>
            <person name="Detter J.C."/>
            <person name="Deveau A."/>
            <person name="DiFazio S."/>
            <person name="Duplessis S."/>
            <person name="Fraissinet-Tachet L."/>
            <person name="Lucic E."/>
            <person name="Frey-Klett P."/>
            <person name="Fourrey C."/>
            <person name="Feussner I."/>
            <person name="Gay G."/>
            <person name="Grimwood J."/>
            <person name="Hoegger P.J."/>
            <person name="Jain P."/>
            <person name="Kilaru S."/>
            <person name="Labbe J."/>
            <person name="Lin Y.C."/>
            <person name="Legue V."/>
            <person name="Le Tacon F."/>
            <person name="Marmeisse R."/>
            <person name="Melayah D."/>
            <person name="Montanini B."/>
            <person name="Muratet M."/>
            <person name="Nehls U."/>
            <person name="Niculita-Hirzel H."/>
            <person name="Oudot-Le Secq M.P."/>
            <person name="Peter M."/>
            <person name="Quesneville H."/>
            <person name="Rajashekar B."/>
            <person name="Reich M."/>
            <person name="Rouhier N."/>
            <person name="Schmutz J."/>
            <person name="Yin T."/>
            <person name="Chalot M."/>
            <person name="Henrissat B."/>
            <person name="Kuees U."/>
            <person name="Lucas S."/>
            <person name="Van de Peer Y."/>
            <person name="Podila G.K."/>
            <person name="Polle A."/>
            <person name="Pukkila P.J."/>
            <person name="Richardson P.M."/>
            <person name="Rouze P."/>
            <person name="Sanders I.R."/>
            <person name="Stajich J.E."/>
            <person name="Tunlid A."/>
            <person name="Tuskan G."/>
            <person name="Grigoriev I.V."/>
        </authorList>
    </citation>
    <scope>NUCLEOTIDE SEQUENCE [LARGE SCALE GENOMIC DNA]</scope>
    <source>
        <strain evidence="8">S238N-H82 / ATCC MYA-4686</strain>
    </source>
</reference>
<evidence type="ECO:0000313" key="8">
    <source>
        <dbReference type="Proteomes" id="UP000001194"/>
    </source>
</evidence>
<proteinExistence type="predicted"/>
<feature type="region of interest" description="Disordered" evidence="6">
    <location>
        <begin position="36"/>
        <end position="88"/>
    </location>
</feature>
<dbReference type="GO" id="GO:0008270">
    <property type="term" value="F:zinc ion binding"/>
    <property type="evidence" value="ECO:0007669"/>
    <property type="project" value="UniProtKB-KW"/>
</dbReference>
<dbReference type="PANTHER" id="PTHR46481">
    <property type="entry name" value="ZINC FINGER BED DOMAIN-CONTAINING PROTEIN 4"/>
    <property type="match status" value="1"/>
</dbReference>
<accession>B0CXG2</accession>
<keyword evidence="4" id="KW-0862">Zinc</keyword>
<dbReference type="AlphaFoldDB" id="B0CXG2"/>
<protein>
    <submittedName>
        <fullName evidence="7">Predicted protein</fullName>
    </submittedName>
</protein>
<gene>
    <name evidence="7" type="ORF">LACBIDRAFT_311470</name>
</gene>
<dbReference type="HOGENOM" id="CLU_073124_0_0_1"/>
<feature type="compositionally biased region" description="Polar residues" evidence="6">
    <location>
        <begin position="50"/>
        <end position="60"/>
    </location>
</feature>
<dbReference type="EMBL" id="DS547094">
    <property type="protein sequence ID" value="EDR12718.1"/>
    <property type="molecule type" value="Genomic_DNA"/>
</dbReference>
<evidence type="ECO:0000256" key="6">
    <source>
        <dbReference type="SAM" id="MobiDB-lite"/>
    </source>
</evidence>
<keyword evidence="8" id="KW-1185">Reference proteome</keyword>
<dbReference type="PANTHER" id="PTHR46481:SF10">
    <property type="entry name" value="ZINC FINGER BED DOMAIN-CONTAINING PROTEIN 39"/>
    <property type="match status" value="1"/>
</dbReference>
<dbReference type="RefSeq" id="XP_001876982.1">
    <property type="nucleotide sequence ID" value="XM_001876947.1"/>
</dbReference>
<sequence length="329" mass="37248">MGKRHKADDPSDIIAGKHKRTISDRAKAVVNKVKNVVRRKSSKKDADNTMDMSSVSSDAPLTSIRPAKKAHKVTVQSEEEDNEALASQGVTDIVEVTVDGHVRSSHSLSRQPSQASAHSSTSSTPSGPELEEVSQEELDQKQLEQMKKGWNTAVYAFYDPDPAIKYNSDGRKCHIFRCTGRGCTQLIKRHFKKCWGEDILSAAEDAKDPKVWTKVLRDYRLNGSITTAFERKGKGKVTYSHQTHMRTETRVEIVRWVSESNHPFAIVKDRGFQSLMKTGQPNHYILHPTTVSRDIKKVFARSRRWIAKMLQEYDRALNYATNTWTSPNH</sequence>
<feature type="region of interest" description="Disordered" evidence="6">
    <location>
        <begin position="103"/>
        <end position="141"/>
    </location>
</feature>
<organism evidence="8">
    <name type="scientific">Laccaria bicolor (strain S238N-H82 / ATCC MYA-4686)</name>
    <name type="common">Bicoloured deceiver</name>
    <name type="synonym">Laccaria laccata var. bicolor</name>
    <dbReference type="NCBI Taxonomy" id="486041"/>
    <lineage>
        <taxon>Eukaryota</taxon>
        <taxon>Fungi</taxon>
        <taxon>Dikarya</taxon>
        <taxon>Basidiomycota</taxon>
        <taxon>Agaricomycotina</taxon>
        <taxon>Agaricomycetes</taxon>
        <taxon>Agaricomycetidae</taxon>
        <taxon>Agaricales</taxon>
        <taxon>Agaricineae</taxon>
        <taxon>Hydnangiaceae</taxon>
        <taxon>Laccaria</taxon>
    </lineage>
</organism>
<evidence type="ECO:0000256" key="3">
    <source>
        <dbReference type="ARBA" id="ARBA00022771"/>
    </source>
</evidence>
<evidence type="ECO:0000256" key="4">
    <source>
        <dbReference type="ARBA" id="ARBA00022833"/>
    </source>
</evidence>
<feature type="region of interest" description="Disordered" evidence="6">
    <location>
        <begin position="1"/>
        <end position="21"/>
    </location>
</feature>
<keyword evidence="5" id="KW-0539">Nucleus</keyword>
<dbReference type="KEGG" id="lbc:LACBIDRAFT_311470"/>
<evidence type="ECO:0000256" key="2">
    <source>
        <dbReference type="ARBA" id="ARBA00022723"/>
    </source>
</evidence>
<evidence type="ECO:0000256" key="1">
    <source>
        <dbReference type="ARBA" id="ARBA00004123"/>
    </source>
</evidence>
<dbReference type="Proteomes" id="UP000001194">
    <property type="component" value="Unassembled WGS sequence"/>
</dbReference>
<keyword evidence="2" id="KW-0479">Metal-binding</keyword>
<evidence type="ECO:0000313" key="7">
    <source>
        <dbReference type="EMBL" id="EDR12718.1"/>
    </source>
</evidence>
<keyword evidence="3" id="KW-0863">Zinc-finger</keyword>
<name>B0CXG2_LACBS</name>
<comment type="subcellular location">
    <subcellularLocation>
        <location evidence="1">Nucleus</location>
    </subcellularLocation>
</comment>
<dbReference type="GeneID" id="6071974"/>
<dbReference type="SUPFAM" id="SSF140996">
    <property type="entry name" value="Hermes dimerisation domain"/>
    <property type="match status" value="1"/>
</dbReference>
<evidence type="ECO:0000256" key="5">
    <source>
        <dbReference type="ARBA" id="ARBA00023242"/>
    </source>
</evidence>
<feature type="compositionally biased region" description="Low complexity" evidence="6">
    <location>
        <begin position="111"/>
        <end position="126"/>
    </location>
</feature>